<reference evidence="2" key="1">
    <citation type="submission" date="2025-08" db="UniProtKB">
        <authorList>
            <consortium name="RefSeq"/>
        </authorList>
    </citation>
    <scope>IDENTIFICATION</scope>
    <source>
        <tissue evidence="2">Leaf</tissue>
    </source>
</reference>
<name>A0ABM3HEM9_9MYRT</name>
<dbReference type="RefSeq" id="XP_048135035.1">
    <property type="nucleotide sequence ID" value="XM_048279078.1"/>
</dbReference>
<evidence type="ECO:0000313" key="2">
    <source>
        <dbReference type="RefSeq" id="XP_048135035.1"/>
    </source>
</evidence>
<protein>
    <submittedName>
        <fullName evidence="2">Uncharacterized protein LOC125315088</fullName>
    </submittedName>
</protein>
<gene>
    <name evidence="2" type="primary">LOC125315088</name>
</gene>
<keyword evidence="1" id="KW-1185">Reference proteome</keyword>
<evidence type="ECO:0000313" key="1">
    <source>
        <dbReference type="Proteomes" id="UP000827889"/>
    </source>
</evidence>
<dbReference type="GeneID" id="125315088"/>
<accession>A0ABM3HEM9</accession>
<sequence length="160" mass="17955">MASEPSPLALLLQASELRRQRLQDYNRTHLIESAKSNSFEAERSTKVYNAQKAWERAERAYVTEACTVLEEGTLLVSSMEEMEALLELLRLGVTLHRPLSVVIKGPLPQGNVVDPLVAQMRATLEREGFESWHGNTYNFLQSFLPFLYPAPAEQPAPAAD</sequence>
<dbReference type="Proteomes" id="UP000827889">
    <property type="component" value="Chromosome 5"/>
</dbReference>
<proteinExistence type="predicted"/>
<organism evidence="1 2">
    <name type="scientific">Rhodamnia argentea</name>
    <dbReference type="NCBI Taxonomy" id="178133"/>
    <lineage>
        <taxon>Eukaryota</taxon>
        <taxon>Viridiplantae</taxon>
        <taxon>Streptophyta</taxon>
        <taxon>Embryophyta</taxon>
        <taxon>Tracheophyta</taxon>
        <taxon>Spermatophyta</taxon>
        <taxon>Magnoliopsida</taxon>
        <taxon>eudicotyledons</taxon>
        <taxon>Gunneridae</taxon>
        <taxon>Pentapetalae</taxon>
        <taxon>rosids</taxon>
        <taxon>malvids</taxon>
        <taxon>Myrtales</taxon>
        <taxon>Myrtaceae</taxon>
        <taxon>Myrtoideae</taxon>
        <taxon>Myrteae</taxon>
        <taxon>Australasian group</taxon>
        <taxon>Rhodamnia</taxon>
    </lineage>
</organism>